<organism evidence="2 3">
    <name type="scientific">Rhodopirellula baltica SH28</name>
    <dbReference type="NCBI Taxonomy" id="993517"/>
    <lineage>
        <taxon>Bacteria</taxon>
        <taxon>Pseudomonadati</taxon>
        <taxon>Planctomycetota</taxon>
        <taxon>Planctomycetia</taxon>
        <taxon>Pirellulales</taxon>
        <taxon>Pirellulaceae</taxon>
        <taxon>Rhodopirellula</taxon>
    </lineage>
</organism>
<evidence type="ECO:0000256" key="1">
    <source>
        <dbReference type="SAM" id="MobiDB-lite"/>
    </source>
</evidence>
<reference evidence="2 3" key="1">
    <citation type="journal article" date="2013" name="Mar. Genomics">
        <title>Expression of sulfatases in Rhodopirellula baltica and the diversity of sulfatases in the genus Rhodopirellula.</title>
        <authorList>
            <person name="Wegner C.E."/>
            <person name="Richter-Heitmann T."/>
            <person name="Klindworth A."/>
            <person name="Klockow C."/>
            <person name="Richter M."/>
            <person name="Achstetter T."/>
            <person name="Glockner F.O."/>
            <person name="Harder J."/>
        </authorList>
    </citation>
    <scope>NUCLEOTIDE SEQUENCE [LARGE SCALE GENOMIC DNA]</scope>
    <source>
        <strain evidence="2 3">SH28</strain>
    </source>
</reference>
<gene>
    <name evidence="2" type="ORF">RBSH_02457</name>
</gene>
<feature type="region of interest" description="Disordered" evidence="1">
    <location>
        <begin position="1"/>
        <end position="42"/>
    </location>
</feature>
<sequence length="79" mass="8973">MNLNNPKSHGQSEQSRQTLWGDRPVAFGSSRSIRGMRSNASTGKSCQAEACENCDRDVHQDSRFHAWRFTHEFGNRDCS</sequence>
<proteinExistence type="predicted"/>
<dbReference type="EMBL" id="AMCW01000066">
    <property type="protein sequence ID" value="EKK02274.1"/>
    <property type="molecule type" value="Genomic_DNA"/>
</dbReference>
<dbReference type="PATRIC" id="fig|993517.3.peg.2663"/>
<accession>K5DHI3</accession>
<name>K5DHI3_RHOBT</name>
<comment type="caution">
    <text evidence="2">The sequence shown here is derived from an EMBL/GenBank/DDBJ whole genome shotgun (WGS) entry which is preliminary data.</text>
</comment>
<evidence type="ECO:0000313" key="3">
    <source>
        <dbReference type="Proteomes" id="UP000007993"/>
    </source>
</evidence>
<dbReference type="Proteomes" id="UP000007993">
    <property type="component" value="Unassembled WGS sequence"/>
</dbReference>
<protein>
    <submittedName>
        <fullName evidence="2">Uncharacterized protein</fullName>
    </submittedName>
</protein>
<evidence type="ECO:0000313" key="2">
    <source>
        <dbReference type="EMBL" id="EKK02274.1"/>
    </source>
</evidence>
<dbReference type="AlphaFoldDB" id="K5DHI3"/>
<feature type="compositionally biased region" description="Polar residues" evidence="1">
    <location>
        <begin position="1"/>
        <end position="18"/>
    </location>
</feature>